<accession>A0A2P2ITL0</accession>
<dbReference type="AlphaFoldDB" id="A0A2P2ITL0"/>
<name>A0A2P2ITL0_RHIMU</name>
<organism evidence="1">
    <name type="scientific">Rhizophora mucronata</name>
    <name type="common">Asiatic mangrove</name>
    <dbReference type="NCBI Taxonomy" id="61149"/>
    <lineage>
        <taxon>Eukaryota</taxon>
        <taxon>Viridiplantae</taxon>
        <taxon>Streptophyta</taxon>
        <taxon>Embryophyta</taxon>
        <taxon>Tracheophyta</taxon>
        <taxon>Spermatophyta</taxon>
        <taxon>Magnoliopsida</taxon>
        <taxon>eudicotyledons</taxon>
        <taxon>Gunneridae</taxon>
        <taxon>Pentapetalae</taxon>
        <taxon>rosids</taxon>
        <taxon>fabids</taxon>
        <taxon>Malpighiales</taxon>
        <taxon>Rhizophoraceae</taxon>
        <taxon>Rhizophora</taxon>
    </lineage>
</organism>
<evidence type="ECO:0000313" key="1">
    <source>
        <dbReference type="EMBL" id="MBW84585.1"/>
    </source>
</evidence>
<sequence>MTVRVQQAESCLYRDISRNEKTGEDSRAGKVQALHLQVWRCI</sequence>
<dbReference type="EMBL" id="GGEC01004102">
    <property type="protein sequence ID" value="MBW84585.1"/>
    <property type="molecule type" value="Transcribed_RNA"/>
</dbReference>
<reference evidence="1" key="1">
    <citation type="submission" date="2018-02" db="EMBL/GenBank/DDBJ databases">
        <title>Rhizophora mucronata_Transcriptome.</title>
        <authorList>
            <person name="Meera S.P."/>
            <person name="Sreeshan A."/>
            <person name="Augustine A."/>
        </authorList>
    </citation>
    <scope>NUCLEOTIDE SEQUENCE</scope>
    <source>
        <tissue evidence="1">Leaf</tissue>
    </source>
</reference>
<proteinExistence type="predicted"/>
<protein>
    <submittedName>
        <fullName evidence="1">Protein TIFY 4B isoform X3</fullName>
    </submittedName>
</protein>